<proteinExistence type="predicted"/>
<organism evidence="2 3">
    <name type="scientific">Anaeroselena agilis</name>
    <dbReference type="NCBI Taxonomy" id="3063788"/>
    <lineage>
        <taxon>Bacteria</taxon>
        <taxon>Bacillati</taxon>
        <taxon>Bacillota</taxon>
        <taxon>Negativicutes</taxon>
        <taxon>Acetonemataceae</taxon>
        <taxon>Anaeroselena</taxon>
    </lineage>
</organism>
<dbReference type="EMBL" id="JAUOZS010000001">
    <property type="protein sequence ID" value="MDT8900422.1"/>
    <property type="molecule type" value="Genomic_DNA"/>
</dbReference>
<evidence type="ECO:0000313" key="3">
    <source>
        <dbReference type="Proteomes" id="UP001254848"/>
    </source>
</evidence>
<feature type="domain" description="SHOCT-like" evidence="1">
    <location>
        <begin position="7"/>
        <end position="43"/>
    </location>
</feature>
<keyword evidence="3" id="KW-1185">Reference proteome</keyword>
<evidence type="ECO:0000259" key="1">
    <source>
        <dbReference type="Pfam" id="PF20612"/>
    </source>
</evidence>
<sequence>MLVPEKAAVDYLISRYLLKQLLAKGLITHEEFERIDAENKKSFAR</sequence>
<comment type="caution">
    <text evidence="2">The sequence shown here is derived from an EMBL/GenBank/DDBJ whole genome shotgun (WGS) entry which is preliminary data.</text>
</comment>
<dbReference type="Pfam" id="PF20612">
    <property type="entry name" value="SHOCT_2"/>
    <property type="match status" value="1"/>
</dbReference>
<gene>
    <name evidence="2" type="ORF">Q4T40_04090</name>
</gene>
<accession>A0ABU3NW85</accession>
<dbReference type="Proteomes" id="UP001254848">
    <property type="component" value="Unassembled WGS sequence"/>
</dbReference>
<evidence type="ECO:0000313" key="2">
    <source>
        <dbReference type="EMBL" id="MDT8900422.1"/>
    </source>
</evidence>
<dbReference type="RefSeq" id="WP_172675865.1">
    <property type="nucleotide sequence ID" value="NZ_JAUOZS010000001.1"/>
</dbReference>
<protein>
    <submittedName>
        <fullName evidence="2">SHOCT domain-containing protein</fullName>
    </submittedName>
</protein>
<name>A0ABU3NW85_9FIRM</name>
<reference evidence="2 3" key="1">
    <citation type="submission" date="2023-07" db="EMBL/GenBank/DDBJ databases">
        <title>The novel representative of Negativicutes class, Anaeroselena agilis gen. nov. sp. nov.</title>
        <authorList>
            <person name="Prokofeva M.I."/>
            <person name="Elcheninov A.G."/>
            <person name="Klyukina A."/>
            <person name="Kublanov I.V."/>
            <person name="Frolov E.N."/>
            <person name="Podosokorskaya O.A."/>
        </authorList>
    </citation>
    <scope>NUCLEOTIDE SEQUENCE [LARGE SCALE GENOMIC DNA]</scope>
    <source>
        <strain evidence="2 3">4137-cl</strain>
    </source>
</reference>
<dbReference type="InterPro" id="IPR046749">
    <property type="entry name" value="SHOCT_2"/>
</dbReference>